<dbReference type="AlphaFoldDB" id="A0A0D1Y2H0"/>
<gene>
    <name evidence="2" type="ORF">PV09_00175</name>
</gene>
<dbReference type="PANTHER" id="PTHR24306">
    <property type="match status" value="1"/>
</dbReference>
<evidence type="ECO:0000313" key="2">
    <source>
        <dbReference type="EMBL" id="KIW09251.1"/>
    </source>
</evidence>
<organism evidence="2 3">
    <name type="scientific">Verruconis gallopava</name>
    <dbReference type="NCBI Taxonomy" id="253628"/>
    <lineage>
        <taxon>Eukaryota</taxon>
        <taxon>Fungi</taxon>
        <taxon>Dikarya</taxon>
        <taxon>Ascomycota</taxon>
        <taxon>Pezizomycotina</taxon>
        <taxon>Dothideomycetes</taxon>
        <taxon>Pleosporomycetidae</taxon>
        <taxon>Venturiales</taxon>
        <taxon>Sympoventuriaceae</taxon>
        <taxon>Verruconis</taxon>
    </lineage>
</organism>
<dbReference type="GeneID" id="27308148"/>
<evidence type="ECO:0000313" key="3">
    <source>
        <dbReference type="Proteomes" id="UP000053259"/>
    </source>
</evidence>
<protein>
    <recommendedName>
        <fullName evidence="4">Cytochrome P450</fullName>
    </recommendedName>
</protein>
<dbReference type="STRING" id="253628.A0A0D1Y2H0"/>
<dbReference type="GO" id="GO:0020037">
    <property type="term" value="F:heme binding"/>
    <property type="evidence" value="ECO:0007669"/>
    <property type="project" value="InterPro"/>
</dbReference>
<dbReference type="PANTHER" id="PTHR24306:SF7">
    <property type="entry name" value="AHBB"/>
    <property type="match status" value="1"/>
</dbReference>
<sequence length="550" mass="62052">MDLAHKASLHVKELTGWDIPVIFAGFFTFITICVVWTRLTSGVAVSSVSSTSKPPPSLPYWIPLLGHLPRWLFEYDKTLMETKDAFDTGISTLIIATENHHIVSSADLVGQIRTTHKDRISDTLAKMRFWRNVFNVPKNELGLYHELVSAINIPIRFHLNANLGVPKTPEENPLRRIQGNISDLITFNVHPIDQELWERVSAIRLSEDQKLAEVSLLPLVFLFLTHMTTDTFVSESLLSDQDHPEVGPLLLAFVQSSSLLMTGLPRWVPHPTLPAAHITRRNLMKHLNALLDITEDVELQNNLLAARGRMLDDHKAPRSIRTIELLRLLHGMNTPHIIAFWMLLHIISDANLLERIRVEAIKVVDIVQDGPVMGFSVPPRVTLDMSGLLGDKTPLLKRCWLESARLYSRGQGAWTATEDFDLIGQTGGVFSTKSRWKIAKGDWIDAPYWHSNTSASMWEAPEKWNPNRHVEDEGKDLLFDTMVFDTPGLFGMNEAIKPARLFALAFVASAVLLYDFETDPKKGIPDSQFAPGVALPAFDVRVRVRRRVYA</sequence>
<dbReference type="Gene3D" id="1.10.630.10">
    <property type="entry name" value="Cytochrome P450"/>
    <property type="match status" value="1"/>
</dbReference>
<dbReference type="RefSeq" id="XP_016219120.1">
    <property type="nucleotide sequence ID" value="XM_016352863.1"/>
</dbReference>
<dbReference type="EMBL" id="KN847529">
    <property type="protein sequence ID" value="KIW09251.1"/>
    <property type="molecule type" value="Genomic_DNA"/>
</dbReference>
<dbReference type="GO" id="GO:0004497">
    <property type="term" value="F:monooxygenase activity"/>
    <property type="evidence" value="ECO:0007669"/>
    <property type="project" value="InterPro"/>
</dbReference>
<dbReference type="InterPro" id="IPR036396">
    <property type="entry name" value="Cyt_P450_sf"/>
</dbReference>
<proteinExistence type="predicted"/>
<accession>A0A0D1Y2H0</accession>
<reference evidence="2 3" key="1">
    <citation type="submission" date="2015-01" db="EMBL/GenBank/DDBJ databases">
        <title>The Genome Sequence of Ochroconis gallopava CBS43764.</title>
        <authorList>
            <consortium name="The Broad Institute Genomics Platform"/>
            <person name="Cuomo C."/>
            <person name="de Hoog S."/>
            <person name="Gorbushina A."/>
            <person name="Stielow B."/>
            <person name="Teixiera M."/>
            <person name="Abouelleil A."/>
            <person name="Chapman S.B."/>
            <person name="Priest M."/>
            <person name="Young S.K."/>
            <person name="Wortman J."/>
            <person name="Nusbaum C."/>
            <person name="Birren B."/>
        </authorList>
    </citation>
    <scope>NUCLEOTIDE SEQUENCE [LARGE SCALE GENOMIC DNA]</scope>
    <source>
        <strain evidence="2 3">CBS 43764</strain>
    </source>
</reference>
<dbReference type="Proteomes" id="UP000053259">
    <property type="component" value="Unassembled WGS sequence"/>
</dbReference>
<feature type="transmembrane region" description="Helical" evidence="1">
    <location>
        <begin position="21"/>
        <end position="39"/>
    </location>
</feature>
<dbReference type="GO" id="GO:0005506">
    <property type="term" value="F:iron ion binding"/>
    <property type="evidence" value="ECO:0007669"/>
    <property type="project" value="InterPro"/>
</dbReference>
<dbReference type="VEuPathDB" id="FungiDB:PV09_00175"/>
<evidence type="ECO:0000256" key="1">
    <source>
        <dbReference type="SAM" id="Phobius"/>
    </source>
</evidence>
<dbReference type="SUPFAM" id="SSF48264">
    <property type="entry name" value="Cytochrome P450"/>
    <property type="match status" value="1"/>
</dbReference>
<keyword evidence="1" id="KW-1133">Transmembrane helix</keyword>
<keyword evidence="1" id="KW-0472">Membrane</keyword>
<dbReference type="GO" id="GO:0016705">
    <property type="term" value="F:oxidoreductase activity, acting on paired donors, with incorporation or reduction of molecular oxygen"/>
    <property type="evidence" value="ECO:0007669"/>
    <property type="project" value="InterPro"/>
</dbReference>
<evidence type="ECO:0008006" key="4">
    <source>
        <dbReference type="Google" id="ProtNLM"/>
    </source>
</evidence>
<name>A0A0D1Y2H0_9PEZI</name>
<keyword evidence="1" id="KW-0812">Transmembrane</keyword>
<dbReference type="InParanoid" id="A0A0D1Y2H0"/>
<keyword evidence="3" id="KW-1185">Reference proteome</keyword>
<dbReference type="OrthoDB" id="3366823at2759"/>